<evidence type="ECO:0000313" key="2">
    <source>
        <dbReference type="Proteomes" id="UP000276295"/>
    </source>
</evidence>
<proteinExistence type="predicted"/>
<keyword evidence="2" id="KW-1185">Reference proteome</keyword>
<comment type="caution">
    <text evidence="1">The sequence shown here is derived from an EMBL/GenBank/DDBJ whole genome shotgun (WGS) entry which is preliminary data.</text>
</comment>
<evidence type="ECO:0000313" key="1">
    <source>
        <dbReference type="EMBL" id="RJT19514.1"/>
    </source>
</evidence>
<dbReference type="RefSeq" id="WP_120066195.1">
    <property type="nucleotide sequence ID" value="NZ_QZWH01000048.1"/>
</dbReference>
<gene>
    <name evidence="1" type="ORF">D6029_18550</name>
</gene>
<protein>
    <submittedName>
        <fullName evidence="1">Uncharacterized protein</fullName>
    </submittedName>
</protein>
<name>A0A3A5JNC9_9ENTR</name>
<dbReference type="OrthoDB" id="6713157at2"/>
<accession>A0A3A5JNC9</accession>
<dbReference type="Proteomes" id="UP000276295">
    <property type="component" value="Unassembled WGS sequence"/>
</dbReference>
<dbReference type="AlphaFoldDB" id="A0A3A5JNC9"/>
<reference evidence="1 2" key="1">
    <citation type="submission" date="2018-09" db="EMBL/GenBank/DDBJ databases">
        <title>Draft genome sequence of Buttiauxella izardii CCUG 35510T.</title>
        <authorList>
            <person name="Salva-Serra F."/>
            <person name="Marathe N."/>
            <person name="Moore E."/>
            <person name="Stadler-Svensson L."/>
            <person name="Engstrom-Jakobsson H."/>
        </authorList>
    </citation>
    <scope>NUCLEOTIDE SEQUENCE [LARGE SCALE GENOMIC DNA]</scope>
    <source>
        <strain evidence="1 2">CCUG 35510</strain>
    </source>
</reference>
<organism evidence="1 2">
    <name type="scientific">Buttiauxella izardii</name>
    <dbReference type="NCBI Taxonomy" id="82991"/>
    <lineage>
        <taxon>Bacteria</taxon>
        <taxon>Pseudomonadati</taxon>
        <taxon>Pseudomonadota</taxon>
        <taxon>Gammaproteobacteria</taxon>
        <taxon>Enterobacterales</taxon>
        <taxon>Enterobacteriaceae</taxon>
        <taxon>Buttiauxella</taxon>
    </lineage>
</organism>
<sequence length="308" mass="36069">MGYLEELKSLNQGKRFCQSYLRFIKIQNTNVDISLLDNPGFNSFFNYTSDIIKTFRMSEKERIDFVVRMRSYANDLIIEDSYFEWVKNDYAIYFLWMYFFLNPLGSTTNAVFCPAEYGKLYIDNKAYQHLNYNSPSNNTERLNAVISHIDSLHLSKNQKCSAIYMAKEAWGKQNSLISKMKFLDIKNQEQSIWLWEYITNFINNKPQVIYFESVKPFDSRDKHFLAVGILLAHSFNKPAVAELAIMSATKAWNQKKYRDSVKNKKALNTYISTTAKDKLDKLASANNVKINEMLEKLINDEYSLMVMK</sequence>
<dbReference type="EMBL" id="QZWH01000048">
    <property type="protein sequence ID" value="RJT19514.1"/>
    <property type="molecule type" value="Genomic_DNA"/>
</dbReference>